<name>A0ABY9EIB4_9GAMM</name>
<dbReference type="EMBL" id="CP098023">
    <property type="protein sequence ID" value="WKD51395.1"/>
    <property type="molecule type" value="Genomic_DNA"/>
</dbReference>
<evidence type="ECO:0000256" key="3">
    <source>
        <dbReference type="SAM" id="Phobius"/>
    </source>
</evidence>
<feature type="transmembrane region" description="Helical" evidence="3">
    <location>
        <begin position="20"/>
        <end position="37"/>
    </location>
</feature>
<evidence type="ECO:0000259" key="4">
    <source>
        <dbReference type="Pfam" id="PF01645"/>
    </source>
</evidence>
<dbReference type="RefSeq" id="WP_301418632.1">
    <property type="nucleotide sequence ID" value="NZ_CP098023.1"/>
</dbReference>
<comment type="similarity">
    <text evidence="1 2">Belongs to the glutamate synthase family.</text>
</comment>
<dbReference type="PANTHER" id="PTHR43819:SF1">
    <property type="entry name" value="ARCHAEAL-TYPE GLUTAMATE SYNTHASE [NADPH]"/>
    <property type="match status" value="1"/>
</dbReference>
<evidence type="ECO:0000313" key="6">
    <source>
        <dbReference type="Proteomes" id="UP001321520"/>
    </source>
</evidence>
<dbReference type="InterPro" id="IPR024188">
    <property type="entry name" value="GltB"/>
</dbReference>
<keyword evidence="3" id="KW-1133">Transmembrane helix</keyword>
<dbReference type="SUPFAM" id="SSF51395">
    <property type="entry name" value="FMN-linked oxidoreductases"/>
    <property type="match status" value="1"/>
</dbReference>
<dbReference type="InterPro" id="IPR002932">
    <property type="entry name" value="Glu_synthdom"/>
</dbReference>
<accession>A0ABY9EIB4</accession>
<keyword evidence="3" id="KW-0472">Membrane</keyword>
<keyword evidence="6" id="KW-1185">Reference proteome</keyword>
<dbReference type="Proteomes" id="UP001321520">
    <property type="component" value="Chromosome"/>
</dbReference>
<evidence type="ECO:0000256" key="2">
    <source>
        <dbReference type="PIRNR" id="PIRNR006429"/>
    </source>
</evidence>
<organism evidence="5 6">
    <name type="scientific">Microbulbifer spongiae</name>
    <dbReference type="NCBI Taxonomy" id="2944933"/>
    <lineage>
        <taxon>Bacteria</taxon>
        <taxon>Pseudomonadati</taxon>
        <taxon>Pseudomonadota</taxon>
        <taxon>Gammaproteobacteria</taxon>
        <taxon>Cellvibrionales</taxon>
        <taxon>Microbulbiferaceae</taxon>
        <taxon>Microbulbifer</taxon>
    </lineage>
</organism>
<dbReference type="Gene3D" id="3.20.20.70">
    <property type="entry name" value="Aldolase class I"/>
    <property type="match status" value="1"/>
</dbReference>
<keyword evidence="3" id="KW-0812">Transmembrane</keyword>
<evidence type="ECO:0000256" key="1">
    <source>
        <dbReference type="ARBA" id="ARBA00009716"/>
    </source>
</evidence>
<reference evidence="5 6" key="1">
    <citation type="submission" date="2022-05" db="EMBL/GenBank/DDBJ databases">
        <title>Microbulbifer sp. nov., isolated from sponge.</title>
        <authorList>
            <person name="Gao L."/>
        </authorList>
    </citation>
    <scope>NUCLEOTIDE SEQUENCE [LARGE SCALE GENOMIC DNA]</scope>
    <source>
        <strain evidence="5 6">MI-G</strain>
    </source>
</reference>
<dbReference type="InterPro" id="IPR013785">
    <property type="entry name" value="Aldolase_TIM"/>
</dbReference>
<sequence>MMISNAWQAFSCRNGLKRAIIPLSALFLTPFFLILTVTVSSWWLIALGGSLTLLILGIYDIFQRQWTLTRNYPVAARIRWMFLNLRPYFRAYIVEGDEEGLPFSYEARRLVNARADGYSDMHPFGTELDVQAPESTWLTHSITPADKVDVGACIKVGTEQCSQPYNVSLLNVSAMSFGALSAVAVEALNKGAAIGGFYQDTGEGGISPYHRKHGGDLVWELGSGYFGTRNPDGSFNPDLFREACDDQVKMTEIKLSQGAKPGHGGVLPGVKVTQEIASTRKVTPGMDCVSPRAHSMFSTPIELLQFADQMRSLSGGKPVGIKLCVGHIYEVMAIMKAMCETGILLDFIVVDGSEGGTGAAPLELSNHVGMPLLEGLIVMRNALVGAGLRDKVRLAASGKLFSASGLAACLAVGADWCNAARAFMFSIGCIQSQRCHTDTCPTGVTTQDPRRQRGLVVEVQSKRAAAFQAKTLEALGNIVAAAGLSNPRDLKPYHLYHNLSSGDSKPIHHIWHFIDEKSLIEAPEETPYGHWWLAAQADSFLPTVRLDMGLKQSIRRSPY</sequence>
<proteinExistence type="inferred from homology"/>
<dbReference type="Pfam" id="PF01645">
    <property type="entry name" value="Glu_synthase"/>
    <property type="match status" value="1"/>
</dbReference>
<evidence type="ECO:0000313" key="5">
    <source>
        <dbReference type="EMBL" id="WKD51395.1"/>
    </source>
</evidence>
<feature type="domain" description="Glutamate synthase" evidence="4">
    <location>
        <begin position="157"/>
        <end position="484"/>
    </location>
</feature>
<gene>
    <name evidence="5" type="ORF">M8T91_08235</name>
</gene>
<dbReference type="PANTHER" id="PTHR43819">
    <property type="entry name" value="ARCHAEAL-TYPE GLUTAMATE SYNTHASE [NADPH]"/>
    <property type="match status" value="1"/>
</dbReference>
<protein>
    <submittedName>
        <fullName evidence="5">FMN-binding glutamate synthase family protein</fullName>
    </submittedName>
</protein>
<dbReference type="CDD" id="cd02808">
    <property type="entry name" value="GltS_FMN"/>
    <property type="match status" value="1"/>
</dbReference>
<dbReference type="PIRSF" id="PIRSF006429">
    <property type="entry name" value="GOGAT_lg_2"/>
    <property type="match status" value="1"/>
</dbReference>